<sequence length="96" mass="10058">MMMVVSDSGKEAGTVRPAAVAGAFYPANAGELQAMIDRQMNHARRLVSSLAPRLPQGAPKAVIVPHAGYVYSGSVAALAYALLERTPHSARRAGRA</sequence>
<dbReference type="PATRIC" id="fig|1681.23.peg.1895"/>
<dbReference type="InterPro" id="IPR002737">
    <property type="entry name" value="MEMO1_fam"/>
</dbReference>
<accession>A0A133KQK9</accession>
<dbReference type="EMBL" id="LRPO01000024">
    <property type="protein sequence ID" value="KWZ81782.1"/>
    <property type="molecule type" value="Genomic_DNA"/>
</dbReference>
<dbReference type="AlphaFoldDB" id="A0A133KQK9"/>
<protein>
    <submittedName>
        <fullName evidence="4">AmmeMemoRadiSam system protein B</fullName>
    </submittedName>
</protein>
<gene>
    <name evidence="4" type="primary">amrB</name>
    <name evidence="4" type="ORF">G5T23_08185</name>
    <name evidence="3" type="ORF">HMPREF3196_00912</name>
</gene>
<dbReference type="EMBL" id="JAAJBJ010000009">
    <property type="protein sequence ID" value="NGG36981.1"/>
    <property type="molecule type" value="Genomic_DNA"/>
</dbReference>
<evidence type="ECO:0000313" key="4">
    <source>
        <dbReference type="EMBL" id="NGG36981.1"/>
    </source>
</evidence>
<comment type="similarity">
    <text evidence="1">Belongs to the MEMO1 family.</text>
</comment>
<keyword evidence="2" id="KW-1133">Transmembrane helix</keyword>
<dbReference type="Proteomes" id="UP000488776">
    <property type="component" value="Unassembled WGS sequence"/>
</dbReference>
<dbReference type="RefSeq" id="WP_003813955.1">
    <property type="nucleotide sequence ID" value="NZ_AP024712.1"/>
</dbReference>
<feature type="transmembrane region" description="Helical" evidence="2">
    <location>
        <begin position="63"/>
        <end position="83"/>
    </location>
</feature>
<dbReference type="PANTHER" id="PTHR11060:SF0">
    <property type="entry name" value="PROTEIN MEMO1"/>
    <property type="match status" value="1"/>
</dbReference>
<name>A0A133KQK9_BIFBI</name>
<dbReference type="NCBIfam" id="TIGR04336">
    <property type="entry name" value="AmmeMemoSam_B"/>
    <property type="match status" value="1"/>
</dbReference>
<keyword evidence="2" id="KW-0812">Transmembrane</keyword>
<dbReference type="Pfam" id="PF01875">
    <property type="entry name" value="Memo"/>
    <property type="match status" value="1"/>
</dbReference>
<dbReference type="Gene3D" id="3.40.830.10">
    <property type="entry name" value="LigB-like"/>
    <property type="match status" value="1"/>
</dbReference>
<dbReference type="Proteomes" id="UP000070092">
    <property type="component" value="Unassembled WGS sequence"/>
</dbReference>
<evidence type="ECO:0000313" key="3">
    <source>
        <dbReference type="EMBL" id="KWZ81782.1"/>
    </source>
</evidence>
<reference evidence="3 5" key="1">
    <citation type="submission" date="2016-01" db="EMBL/GenBank/DDBJ databases">
        <authorList>
            <person name="Oliw E.H."/>
        </authorList>
    </citation>
    <scope>NUCLEOTIDE SEQUENCE [LARGE SCALE GENOMIC DNA]</scope>
    <source>
        <strain evidence="3 5">MJR8628B</strain>
    </source>
</reference>
<reference evidence="4 6" key="2">
    <citation type="submission" date="2020-02" db="EMBL/GenBank/DDBJ databases">
        <title>Antibiotic susceptibility profiles of lactic acid bacteria isolated from the human vagina and genetic basis of atypical resistances.</title>
        <authorList>
            <person name="Sirichoat A."/>
            <person name="Florez A.B."/>
            <person name="Vazquez L."/>
            <person name="Buppasiri P."/>
            <person name="Panya M."/>
            <person name="Lulitanond V."/>
            <person name="Mayo B."/>
        </authorList>
    </citation>
    <scope>NUCLEOTIDE SEQUENCE [LARGE SCALE GENOMIC DNA]</scope>
    <source>
        <strain evidence="4 6">VA07-1AN</strain>
    </source>
</reference>
<dbReference type="PANTHER" id="PTHR11060">
    <property type="entry name" value="PROTEIN MEMO1"/>
    <property type="match status" value="1"/>
</dbReference>
<evidence type="ECO:0000256" key="2">
    <source>
        <dbReference type="SAM" id="Phobius"/>
    </source>
</evidence>
<evidence type="ECO:0000313" key="6">
    <source>
        <dbReference type="Proteomes" id="UP000488776"/>
    </source>
</evidence>
<evidence type="ECO:0000256" key="1">
    <source>
        <dbReference type="ARBA" id="ARBA00006315"/>
    </source>
</evidence>
<proteinExistence type="inferred from homology"/>
<dbReference type="GeneID" id="93092898"/>
<comment type="caution">
    <text evidence="3">The sequence shown here is derived from an EMBL/GenBank/DDBJ whole genome shotgun (WGS) entry which is preliminary data.</text>
</comment>
<organism evidence="3 5">
    <name type="scientific">Bifidobacterium bifidum</name>
    <dbReference type="NCBI Taxonomy" id="1681"/>
    <lineage>
        <taxon>Bacteria</taxon>
        <taxon>Bacillati</taxon>
        <taxon>Actinomycetota</taxon>
        <taxon>Actinomycetes</taxon>
        <taxon>Bifidobacteriales</taxon>
        <taxon>Bifidobacteriaceae</taxon>
        <taxon>Bifidobacterium</taxon>
    </lineage>
</organism>
<keyword evidence="2" id="KW-0472">Membrane</keyword>
<evidence type="ECO:0000313" key="5">
    <source>
        <dbReference type="Proteomes" id="UP000070092"/>
    </source>
</evidence>